<dbReference type="SUPFAM" id="SSF48452">
    <property type="entry name" value="TPR-like"/>
    <property type="match status" value="3"/>
</dbReference>
<protein>
    <recommendedName>
        <fullName evidence="3">NB-ARC domain-containing protein</fullName>
    </recommendedName>
</protein>
<dbReference type="Pfam" id="PF13374">
    <property type="entry name" value="TPR_10"/>
    <property type="match status" value="1"/>
</dbReference>
<evidence type="ECO:0000313" key="1">
    <source>
        <dbReference type="EMBL" id="KAH7231149.1"/>
    </source>
</evidence>
<accession>A0A8K0W5G6</accession>
<dbReference type="Proteomes" id="UP000813427">
    <property type="component" value="Unassembled WGS sequence"/>
</dbReference>
<dbReference type="InterPro" id="IPR029058">
    <property type="entry name" value="AB_hydrolase_fold"/>
</dbReference>
<dbReference type="InterPro" id="IPR019734">
    <property type="entry name" value="TPR_rpt"/>
</dbReference>
<dbReference type="InterPro" id="IPR053137">
    <property type="entry name" value="NLR-like"/>
</dbReference>
<dbReference type="NCBIfam" id="NF040586">
    <property type="entry name" value="FxSxx_TPR"/>
    <property type="match status" value="1"/>
</dbReference>
<dbReference type="Gene3D" id="3.40.50.300">
    <property type="entry name" value="P-loop containing nucleotide triphosphate hydrolases"/>
    <property type="match status" value="1"/>
</dbReference>
<dbReference type="GO" id="GO:0043531">
    <property type="term" value="F:ADP binding"/>
    <property type="evidence" value="ECO:0007669"/>
    <property type="project" value="InterPro"/>
</dbReference>
<evidence type="ECO:0008006" key="3">
    <source>
        <dbReference type="Google" id="ProtNLM"/>
    </source>
</evidence>
<keyword evidence="2" id="KW-1185">Reference proteome</keyword>
<dbReference type="PRINTS" id="PR00381">
    <property type="entry name" value="KINESINLIGHT"/>
</dbReference>
<dbReference type="EMBL" id="JAGPXF010000009">
    <property type="protein sequence ID" value="KAH7231149.1"/>
    <property type="molecule type" value="Genomic_DNA"/>
</dbReference>
<dbReference type="PANTHER" id="PTHR46082">
    <property type="entry name" value="ATP/GTP-BINDING PROTEIN-RELATED"/>
    <property type="match status" value="1"/>
</dbReference>
<organism evidence="1 2">
    <name type="scientific">Fusarium tricinctum</name>
    <dbReference type="NCBI Taxonomy" id="61284"/>
    <lineage>
        <taxon>Eukaryota</taxon>
        <taxon>Fungi</taxon>
        <taxon>Dikarya</taxon>
        <taxon>Ascomycota</taxon>
        <taxon>Pezizomycotina</taxon>
        <taxon>Sordariomycetes</taxon>
        <taxon>Hypocreomycetidae</taxon>
        <taxon>Hypocreales</taxon>
        <taxon>Nectriaceae</taxon>
        <taxon>Fusarium</taxon>
        <taxon>Fusarium tricinctum species complex</taxon>
    </lineage>
</organism>
<name>A0A8K0W5G6_9HYPO</name>
<dbReference type="OrthoDB" id="1658288at2759"/>
<dbReference type="Gene3D" id="3.40.50.1820">
    <property type="entry name" value="alpha/beta hydrolase"/>
    <property type="match status" value="1"/>
</dbReference>
<dbReference type="InterPro" id="IPR027417">
    <property type="entry name" value="P-loop_NTPase"/>
</dbReference>
<dbReference type="SUPFAM" id="SSF53474">
    <property type="entry name" value="alpha/beta-Hydrolases"/>
    <property type="match status" value="1"/>
</dbReference>
<reference evidence="1" key="1">
    <citation type="journal article" date="2021" name="Nat. Commun.">
        <title>Genetic determinants of endophytism in the Arabidopsis root mycobiome.</title>
        <authorList>
            <person name="Mesny F."/>
            <person name="Miyauchi S."/>
            <person name="Thiergart T."/>
            <person name="Pickel B."/>
            <person name="Atanasova L."/>
            <person name="Karlsson M."/>
            <person name="Huettel B."/>
            <person name="Barry K.W."/>
            <person name="Haridas S."/>
            <person name="Chen C."/>
            <person name="Bauer D."/>
            <person name="Andreopoulos W."/>
            <person name="Pangilinan J."/>
            <person name="LaButti K."/>
            <person name="Riley R."/>
            <person name="Lipzen A."/>
            <person name="Clum A."/>
            <person name="Drula E."/>
            <person name="Henrissat B."/>
            <person name="Kohler A."/>
            <person name="Grigoriev I.V."/>
            <person name="Martin F.M."/>
            <person name="Hacquard S."/>
        </authorList>
    </citation>
    <scope>NUCLEOTIDE SEQUENCE</scope>
    <source>
        <strain evidence="1">MPI-SDFR-AT-0068</strain>
    </source>
</reference>
<proteinExistence type="predicted"/>
<dbReference type="Pfam" id="PF13424">
    <property type="entry name" value="TPR_12"/>
    <property type="match status" value="3"/>
</dbReference>
<evidence type="ECO:0000313" key="2">
    <source>
        <dbReference type="Proteomes" id="UP000813427"/>
    </source>
</evidence>
<dbReference type="Pfam" id="PF13176">
    <property type="entry name" value="TPR_7"/>
    <property type="match status" value="1"/>
</dbReference>
<dbReference type="SUPFAM" id="SSF52540">
    <property type="entry name" value="P-loop containing nucleoside triphosphate hydrolases"/>
    <property type="match status" value="1"/>
</dbReference>
<sequence length="1173" mass="133374">MPGKKKGPVFRVTGLPAEQPDEELNTELRAAICDNLSDEEKPQLSFATTVVPSCHNDLERVALVEFHSGVPGFLSDLVANPLGDWQIEMGDTDINFDQHFLGFTQLYTPNSDAPVTADIIAITGLDGHPYGSWRGKGNLRRMWLRDFLSKDMPYCRTMIYGYNSKLSSHGIDTIMDYGRELIEELKKVRYSDELRQRPVFFVAHSFGGIILAHCLIKAVQTNEEDHPTIATLHRATYGMLLFGIPHKGLVIDDIQKMLAGEGNHPRSILLQQIREKSDLLALQLADFKNLIRDRKIVSFYETGQTKQLEFNNETKRWERTGGFITAVETDSALLQLPDSMEEKIPLDSDHSTIVKFDNKNHRGYTSARDKLRQFEQDAPIVVTARLLAQHGKRSAGIKFLVPYTENRDFVNRPEIFEKLKLQLGFAQRLATTNMQLRLSLYGLGGVGKTQIALAYVYGLRQKRPDVSVFWVHASNEERFRQSYASIAEECNIPGQDDTKVDILVLVRDWLTKRFKTQWLMVIDNADDTQLFFQLQQENADLTYEKLGRYIPECAHGSILVTTRNKQAGSRLARGKPPIEVGNMTSYESSELIRTMLENNDIPDEEISGLATRLENLPLALAQAASFIHENGETINGYIALLDKSDVALVECLSESFETVGRDSETSHAVTTTWIISFEQVKKQDRFAGEVLSLISLLDRQAIPREFIANYWQRGRMAEANKSSQEVRIIKALGTLKAFCFVSEAKDRSLDMHRLVQLVARKWLVMKGKMAEFAQHALKTVSDAYPFGQFETREVCLKYLPHAHAVLENESTGRIEGMEERARLLHRVAGYFNYEGRWKKAEQYQIRAVKLRIEVLGEEHPHTLTSMNNLASTYWKQGRWKKAEELEVDVMEIRKRVLGEEHPSTLASMNNLASTYSNQGRWKEAEELGVDVMEIRKRVLGEEHPSTLTSMNNLALTYSNQGRWKEAEELQMDVMETSKRVIGEEHPHTLTSMNNLALTYSNQGRWKEAEELEVNVMEISKRVLGKEHPDTLTIMGNLASTYWNQGRWKEAEELGVDVVEIRKRVLGEEHPSTLASMNNLASTYSNQGRWKEAEELQMDVMETSKRVLGEEHPHTLTSMANLAVAWKDNGQTKDALSLMRCCVLLRRSVLGTDHLDTISSVARLAEWESTNDSP</sequence>
<dbReference type="Gene3D" id="1.25.40.10">
    <property type="entry name" value="Tetratricopeptide repeat domain"/>
    <property type="match status" value="2"/>
</dbReference>
<dbReference type="InterPro" id="IPR011990">
    <property type="entry name" value="TPR-like_helical_dom_sf"/>
</dbReference>
<dbReference type="PANTHER" id="PTHR46082:SF6">
    <property type="entry name" value="AAA+ ATPASE DOMAIN-CONTAINING PROTEIN-RELATED"/>
    <property type="match status" value="1"/>
</dbReference>
<gene>
    <name evidence="1" type="ORF">BKA59DRAFT_536342</name>
</gene>
<dbReference type="AlphaFoldDB" id="A0A8K0W5G6"/>
<comment type="caution">
    <text evidence="1">The sequence shown here is derived from an EMBL/GenBank/DDBJ whole genome shotgun (WGS) entry which is preliminary data.</text>
</comment>